<dbReference type="CDD" id="cd02120">
    <property type="entry name" value="PA_subtilisin_like"/>
    <property type="match status" value="1"/>
</dbReference>
<evidence type="ECO:0000313" key="14">
    <source>
        <dbReference type="EMBL" id="KAJ4975581.1"/>
    </source>
</evidence>
<dbReference type="InterPro" id="IPR041469">
    <property type="entry name" value="Subtilisin-like_FN3"/>
</dbReference>
<gene>
    <name evidence="14" type="ORF">NE237_000687</name>
</gene>
<feature type="active site" description="Charge relay system" evidence="7 8">
    <location>
        <position position="221"/>
    </location>
</feature>
<dbReference type="Gene3D" id="3.30.70.80">
    <property type="entry name" value="Peptidase S8 propeptide/proteinase inhibitor I9"/>
    <property type="match status" value="1"/>
</dbReference>
<dbReference type="Gene3D" id="3.40.50.200">
    <property type="entry name" value="Peptidase S8/S53 domain"/>
    <property type="match status" value="1"/>
</dbReference>
<accession>A0A9Q0KRX5</accession>
<reference evidence="14" key="1">
    <citation type="journal article" date="2023" name="Plant J.">
        <title>The genome of the king protea, Protea cynaroides.</title>
        <authorList>
            <person name="Chang J."/>
            <person name="Duong T.A."/>
            <person name="Schoeman C."/>
            <person name="Ma X."/>
            <person name="Roodt D."/>
            <person name="Barker N."/>
            <person name="Li Z."/>
            <person name="Van de Peer Y."/>
            <person name="Mizrachi E."/>
        </authorList>
    </citation>
    <scope>NUCLEOTIDE SEQUENCE</scope>
    <source>
        <tissue evidence="14">Young leaves</tissue>
    </source>
</reference>
<dbReference type="InterPro" id="IPR003137">
    <property type="entry name" value="PA_domain"/>
</dbReference>
<protein>
    <recommendedName>
        <fullName evidence="16">Subtilisin-like protease</fullName>
    </recommendedName>
</protein>
<feature type="active site" description="Charge relay system" evidence="7 8">
    <location>
        <position position="554"/>
    </location>
</feature>
<comment type="similarity">
    <text evidence="1 8">Belongs to the peptidase S8 family.</text>
</comment>
<dbReference type="InterPro" id="IPR000209">
    <property type="entry name" value="Peptidase_S8/S53_dom"/>
</dbReference>
<evidence type="ECO:0000259" key="11">
    <source>
        <dbReference type="Pfam" id="PF02225"/>
    </source>
</evidence>
<feature type="chain" id="PRO_5040269681" description="Subtilisin-like protease" evidence="9">
    <location>
        <begin position="26"/>
        <end position="766"/>
    </location>
</feature>
<dbReference type="EMBL" id="JAMYWD010000003">
    <property type="protein sequence ID" value="KAJ4975581.1"/>
    <property type="molecule type" value="Genomic_DNA"/>
</dbReference>
<dbReference type="SUPFAM" id="SSF52025">
    <property type="entry name" value="PA domain"/>
    <property type="match status" value="1"/>
</dbReference>
<dbReference type="Pfam" id="PF02225">
    <property type="entry name" value="PA"/>
    <property type="match status" value="1"/>
</dbReference>
<dbReference type="InterPro" id="IPR036852">
    <property type="entry name" value="Peptidase_S8/S53_dom_sf"/>
</dbReference>
<dbReference type="GO" id="GO:0006508">
    <property type="term" value="P:proteolysis"/>
    <property type="evidence" value="ECO:0007669"/>
    <property type="project" value="UniProtKB-KW"/>
</dbReference>
<sequence length="766" mass="81961">MAFSRFLFFLLPVLLFSMLQRPTWAIKKSYVVYLGEHSHGPEISPVDLELAAHSHYKFLGSYLGSPETAKDAIFYSYTRHINGFAATLEEEKAAEIAKHPEVISVFENRGMQLHTTRSWDFLGLETNGVIPPGSIWEKARFGEDTIIANLDTGVWPESKSFSDDGYGPIPSKWKGSCQNNTAKGVPCNRKLIGAKYFNKGYTAAMGILDSNEKTARDKIGHGTHTLSTAGGNFIEGASVLGHGNGTSKGGSPRARVATYKVCWFACFDADILAGFDAAIHDGVDVISVSLGDRPKDYISDSIAIGSFHAVKRGIVVVASAGNEGPTDGSVSNVSPWLFTVGASTLDREISTYVNLGNDQKFKGQSFSQDGLPSGKMYPLVSGDNAKFSNTSVLEAQLCMPQTLDPKLVKGKIVVCLKGGNDGVDKGKGALLAGAVGMILTNDRRAGNALIPELHFLPASHISYKDGLAVLAYINSTKAPMAYIARPTTRLGTKPAPSMASFSSKGPNTVTPGILKPDITAPGVNIIASYSEAYSVTGLDYDTRRVAFYMESGTSMSCPHISGIAGLLKTLHPDWSPSAIRSAIMTTATTRNNANAPILDSSKKSATPFSYGAGHVQPNQGAQDPGLVYDLTTDDYLYFLCAIGYDDSNLRSFSDSGVPYKCPSSATLNDFNYPSITVPSLNGTVTVGRKLKNVGSPATYKAKVDAPEGISISVEPESLTFDSVGQEKSFKLTLKAMQPGAAKDYVFGQLNWSDGYHIVRSPIVVKA</sequence>
<dbReference type="InterPro" id="IPR010259">
    <property type="entry name" value="S8pro/Inhibitor_I9"/>
</dbReference>
<evidence type="ECO:0000256" key="6">
    <source>
        <dbReference type="ARBA" id="ARBA00023180"/>
    </source>
</evidence>
<evidence type="ECO:0000256" key="7">
    <source>
        <dbReference type="PIRSR" id="PIRSR615500-1"/>
    </source>
</evidence>
<dbReference type="Pfam" id="PF17766">
    <property type="entry name" value="fn3_6"/>
    <property type="match status" value="1"/>
</dbReference>
<dbReference type="FunFam" id="3.40.50.200:FF:000006">
    <property type="entry name" value="Subtilisin-like protease SBT1.5"/>
    <property type="match status" value="1"/>
</dbReference>
<evidence type="ECO:0000256" key="5">
    <source>
        <dbReference type="ARBA" id="ARBA00022825"/>
    </source>
</evidence>
<feature type="domain" description="Peptidase S8/S53" evidence="10">
    <location>
        <begin position="142"/>
        <end position="612"/>
    </location>
</feature>
<feature type="signal peptide" evidence="9">
    <location>
        <begin position="1"/>
        <end position="25"/>
    </location>
</feature>
<evidence type="ECO:0000256" key="1">
    <source>
        <dbReference type="ARBA" id="ARBA00011073"/>
    </source>
</evidence>
<dbReference type="InterPro" id="IPR034197">
    <property type="entry name" value="Peptidases_S8_3"/>
</dbReference>
<dbReference type="PROSITE" id="PS51892">
    <property type="entry name" value="SUBTILASE"/>
    <property type="match status" value="1"/>
</dbReference>
<evidence type="ECO:0000256" key="9">
    <source>
        <dbReference type="SAM" id="SignalP"/>
    </source>
</evidence>
<evidence type="ECO:0000256" key="4">
    <source>
        <dbReference type="ARBA" id="ARBA00022801"/>
    </source>
</evidence>
<dbReference type="GO" id="GO:0004252">
    <property type="term" value="F:serine-type endopeptidase activity"/>
    <property type="evidence" value="ECO:0007669"/>
    <property type="project" value="UniProtKB-UniRule"/>
</dbReference>
<dbReference type="OrthoDB" id="206201at2759"/>
<evidence type="ECO:0000259" key="12">
    <source>
        <dbReference type="Pfam" id="PF05922"/>
    </source>
</evidence>
<keyword evidence="4 8" id="KW-0378">Hydrolase</keyword>
<dbReference type="FunFam" id="3.50.30.30:FF:000005">
    <property type="entry name" value="subtilisin-like protease SBT1.5"/>
    <property type="match status" value="1"/>
</dbReference>
<dbReference type="InterPro" id="IPR015500">
    <property type="entry name" value="Peptidase_S8_subtilisin-rel"/>
</dbReference>
<keyword evidence="15" id="KW-1185">Reference proteome</keyword>
<evidence type="ECO:0008006" key="16">
    <source>
        <dbReference type="Google" id="ProtNLM"/>
    </source>
</evidence>
<evidence type="ECO:0000259" key="13">
    <source>
        <dbReference type="Pfam" id="PF17766"/>
    </source>
</evidence>
<keyword evidence="6" id="KW-0325">Glycoprotein</keyword>
<dbReference type="Pfam" id="PF00082">
    <property type="entry name" value="Peptidase_S8"/>
    <property type="match status" value="1"/>
</dbReference>
<organism evidence="14 15">
    <name type="scientific">Protea cynaroides</name>
    <dbReference type="NCBI Taxonomy" id="273540"/>
    <lineage>
        <taxon>Eukaryota</taxon>
        <taxon>Viridiplantae</taxon>
        <taxon>Streptophyta</taxon>
        <taxon>Embryophyta</taxon>
        <taxon>Tracheophyta</taxon>
        <taxon>Spermatophyta</taxon>
        <taxon>Magnoliopsida</taxon>
        <taxon>Proteales</taxon>
        <taxon>Proteaceae</taxon>
        <taxon>Protea</taxon>
    </lineage>
</organism>
<dbReference type="Pfam" id="PF05922">
    <property type="entry name" value="Inhibitor_I9"/>
    <property type="match status" value="1"/>
</dbReference>
<dbReference type="PANTHER" id="PTHR10795">
    <property type="entry name" value="PROPROTEIN CONVERTASE SUBTILISIN/KEXIN"/>
    <property type="match status" value="1"/>
</dbReference>
<keyword evidence="3 9" id="KW-0732">Signal</keyword>
<dbReference type="Gene3D" id="3.50.30.30">
    <property type="match status" value="1"/>
</dbReference>
<dbReference type="Proteomes" id="UP001141806">
    <property type="component" value="Unassembled WGS sequence"/>
</dbReference>
<dbReference type="InterPro" id="IPR045051">
    <property type="entry name" value="SBT"/>
</dbReference>
<dbReference type="InterPro" id="IPR046450">
    <property type="entry name" value="PA_dom_sf"/>
</dbReference>
<dbReference type="AlphaFoldDB" id="A0A9Q0KRX5"/>
<feature type="domain" description="PA" evidence="11">
    <location>
        <begin position="392"/>
        <end position="468"/>
    </location>
</feature>
<dbReference type="PROSITE" id="PS00138">
    <property type="entry name" value="SUBTILASE_SER"/>
    <property type="match status" value="1"/>
</dbReference>
<dbReference type="PRINTS" id="PR00723">
    <property type="entry name" value="SUBTILISIN"/>
</dbReference>
<dbReference type="InterPro" id="IPR023828">
    <property type="entry name" value="Peptidase_S8_Ser-AS"/>
</dbReference>
<keyword evidence="2 8" id="KW-0645">Protease</keyword>
<keyword evidence="5 8" id="KW-0720">Serine protease</keyword>
<evidence type="ECO:0000256" key="2">
    <source>
        <dbReference type="ARBA" id="ARBA00022670"/>
    </source>
</evidence>
<feature type="domain" description="Inhibitor I9" evidence="12">
    <location>
        <begin position="29"/>
        <end position="114"/>
    </location>
</feature>
<evidence type="ECO:0000313" key="15">
    <source>
        <dbReference type="Proteomes" id="UP001141806"/>
    </source>
</evidence>
<proteinExistence type="inferred from homology"/>
<evidence type="ECO:0000256" key="8">
    <source>
        <dbReference type="PROSITE-ProRule" id="PRU01240"/>
    </source>
</evidence>
<dbReference type="Gene3D" id="2.60.40.2310">
    <property type="match status" value="1"/>
</dbReference>
<dbReference type="FunFam" id="2.60.40.2310:FF:000002">
    <property type="entry name" value="p69E protein-like"/>
    <property type="match status" value="1"/>
</dbReference>
<dbReference type="CDD" id="cd04852">
    <property type="entry name" value="Peptidases_S8_3"/>
    <property type="match status" value="1"/>
</dbReference>
<name>A0A9Q0KRX5_9MAGN</name>
<dbReference type="SUPFAM" id="SSF52743">
    <property type="entry name" value="Subtilisin-like"/>
    <property type="match status" value="1"/>
</dbReference>
<feature type="active site" description="Charge relay system" evidence="7 8">
    <location>
        <position position="151"/>
    </location>
</feature>
<evidence type="ECO:0000256" key="3">
    <source>
        <dbReference type="ARBA" id="ARBA00022729"/>
    </source>
</evidence>
<evidence type="ECO:0000259" key="10">
    <source>
        <dbReference type="Pfam" id="PF00082"/>
    </source>
</evidence>
<feature type="domain" description="Subtilisin-like protease fibronectin type-III" evidence="13">
    <location>
        <begin position="669"/>
        <end position="764"/>
    </location>
</feature>
<dbReference type="FunFam" id="3.30.70.80:FF:000002">
    <property type="entry name" value="Subtilisin-like protease SBT5.3"/>
    <property type="match status" value="1"/>
</dbReference>
<dbReference type="InterPro" id="IPR037045">
    <property type="entry name" value="S8pro/Inhibitor_I9_sf"/>
</dbReference>
<comment type="caution">
    <text evidence="14">The sequence shown here is derived from an EMBL/GenBank/DDBJ whole genome shotgun (WGS) entry which is preliminary data.</text>
</comment>